<name>A0AAD5VGR0_9AGAR</name>
<gene>
    <name evidence="1" type="ORF">NP233_g12572</name>
</gene>
<dbReference type="Proteomes" id="UP001213000">
    <property type="component" value="Unassembled WGS sequence"/>
</dbReference>
<comment type="caution">
    <text evidence="1">The sequence shown here is derived from an EMBL/GenBank/DDBJ whole genome shotgun (WGS) entry which is preliminary data.</text>
</comment>
<keyword evidence="2" id="KW-1185">Reference proteome</keyword>
<evidence type="ECO:0000313" key="2">
    <source>
        <dbReference type="Proteomes" id="UP001213000"/>
    </source>
</evidence>
<dbReference type="AlphaFoldDB" id="A0AAD5VGR0"/>
<proteinExistence type="predicted"/>
<accession>A0AAD5VGR0</accession>
<dbReference type="EMBL" id="JANIEX010001873">
    <property type="protein sequence ID" value="KAJ3553758.1"/>
    <property type="molecule type" value="Genomic_DNA"/>
</dbReference>
<protein>
    <submittedName>
        <fullName evidence="1">Uncharacterized protein</fullName>
    </submittedName>
</protein>
<reference evidence="1" key="1">
    <citation type="submission" date="2022-07" db="EMBL/GenBank/DDBJ databases">
        <title>Genome Sequence of Leucocoprinus birnbaumii.</title>
        <authorList>
            <person name="Buettner E."/>
        </authorList>
    </citation>
    <scope>NUCLEOTIDE SEQUENCE</scope>
    <source>
        <strain evidence="1">VT141</strain>
    </source>
</reference>
<sequence>MPSDALLQRATQENTEVMGYASSRISRPLGTILLRMLALPSSNDPLLFLENTAACSCNSLYGAGIITRLNTDHLPFGGELTDGAPYLLPHHPHCYPFLSKANTASSFLLLDICNRIK</sequence>
<evidence type="ECO:0000313" key="1">
    <source>
        <dbReference type="EMBL" id="KAJ3553758.1"/>
    </source>
</evidence>
<organism evidence="1 2">
    <name type="scientific">Leucocoprinus birnbaumii</name>
    <dbReference type="NCBI Taxonomy" id="56174"/>
    <lineage>
        <taxon>Eukaryota</taxon>
        <taxon>Fungi</taxon>
        <taxon>Dikarya</taxon>
        <taxon>Basidiomycota</taxon>
        <taxon>Agaricomycotina</taxon>
        <taxon>Agaricomycetes</taxon>
        <taxon>Agaricomycetidae</taxon>
        <taxon>Agaricales</taxon>
        <taxon>Agaricineae</taxon>
        <taxon>Agaricaceae</taxon>
        <taxon>Leucocoprinus</taxon>
    </lineage>
</organism>